<evidence type="ECO:0000256" key="1">
    <source>
        <dbReference type="ARBA" id="ARBA00004202"/>
    </source>
</evidence>
<dbReference type="FunFam" id="3.20.20.190:FF:000010">
    <property type="entry name" value="Phosphoinositide phospholipase C"/>
    <property type="match status" value="1"/>
</dbReference>
<evidence type="ECO:0000256" key="7">
    <source>
        <dbReference type="PROSITE-ProRule" id="PRU10141"/>
    </source>
</evidence>
<keyword evidence="6 7" id="KW-0067">ATP-binding</keyword>
<dbReference type="PANTHER" id="PTHR10336:SF187">
    <property type="entry name" value="PHOSPHOINOSITIDE PHOSPHOLIPASE C"/>
    <property type="match status" value="1"/>
</dbReference>
<dbReference type="Pfam" id="PF00387">
    <property type="entry name" value="PI-PLC-Y"/>
    <property type="match status" value="1"/>
</dbReference>
<dbReference type="InterPro" id="IPR000909">
    <property type="entry name" value="PLipase_C_PInositol-sp_X_dom"/>
</dbReference>
<comment type="catalytic activity">
    <reaction evidence="8">
        <text>a 1,2-diacyl-sn-glycero-3-phospho-(1D-myo-inositol-4,5-bisphosphate) + H2O = 1D-myo-inositol 1,4,5-trisphosphate + a 1,2-diacyl-sn-glycerol + H(+)</text>
        <dbReference type="Rhea" id="RHEA:33179"/>
        <dbReference type="ChEBI" id="CHEBI:15377"/>
        <dbReference type="ChEBI" id="CHEBI:15378"/>
        <dbReference type="ChEBI" id="CHEBI:17815"/>
        <dbReference type="ChEBI" id="CHEBI:58456"/>
        <dbReference type="ChEBI" id="CHEBI:203600"/>
        <dbReference type="EC" id="3.1.4.11"/>
    </reaction>
</comment>
<dbReference type="GO" id="GO:0016042">
    <property type="term" value="P:lipid catabolic process"/>
    <property type="evidence" value="ECO:0007669"/>
    <property type="project" value="UniProtKB-KW"/>
</dbReference>
<keyword evidence="2" id="KW-0723">Serine/threonine-protein kinase</keyword>
<feature type="domain" description="PI-PLC Y-box" evidence="9">
    <location>
        <begin position="640"/>
        <end position="726"/>
    </location>
</feature>
<dbReference type="InterPro" id="IPR001711">
    <property type="entry name" value="PLipase_C_Pinositol-sp_Y"/>
</dbReference>
<dbReference type="PRINTS" id="PR00390">
    <property type="entry name" value="PHPHLIPASEC"/>
</dbReference>
<dbReference type="Gene3D" id="1.10.510.10">
    <property type="entry name" value="Transferase(Phosphotransferase) domain 1"/>
    <property type="match status" value="1"/>
</dbReference>
<dbReference type="Pfam" id="PF07714">
    <property type="entry name" value="PK_Tyr_Ser-Thr"/>
    <property type="match status" value="1"/>
</dbReference>
<keyword evidence="8" id="KW-0378">Hydrolase</keyword>
<dbReference type="Proteomes" id="UP001229421">
    <property type="component" value="Unassembled WGS sequence"/>
</dbReference>
<keyword evidence="4 7" id="KW-0547">Nucleotide-binding</keyword>
<dbReference type="PROSITE" id="PS50011">
    <property type="entry name" value="PROTEIN_KINASE_DOM"/>
    <property type="match status" value="1"/>
</dbReference>
<name>A0AAD8LE84_TARER</name>
<dbReference type="SMART" id="SM00149">
    <property type="entry name" value="PLCYc"/>
    <property type="match status" value="1"/>
</dbReference>
<dbReference type="Gene3D" id="3.20.20.190">
    <property type="entry name" value="Phosphatidylinositol (PI) phosphodiesterase"/>
    <property type="match status" value="1"/>
</dbReference>
<dbReference type="PANTHER" id="PTHR10336">
    <property type="entry name" value="PHOSPHOINOSITIDE-SPECIFIC PHOSPHOLIPASE C FAMILY PROTEIN"/>
    <property type="match status" value="1"/>
</dbReference>
<keyword evidence="8" id="KW-0442">Lipid degradation</keyword>
<feature type="binding site" evidence="7">
    <location>
        <position position="70"/>
    </location>
    <ligand>
        <name>ATP</name>
        <dbReference type="ChEBI" id="CHEBI:30616"/>
    </ligand>
</feature>
<dbReference type="InterPro" id="IPR011009">
    <property type="entry name" value="Kinase-like_dom_sf"/>
</dbReference>
<dbReference type="PROSITE" id="PS00107">
    <property type="entry name" value="PROTEIN_KINASE_ATP"/>
    <property type="match status" value="1"/>
</dbReference>
<dbReference type="InterPro" id="IPR000719">
    <property type="entry name" value="Prot_kinase_dom"/>
</dbReference>
<dbReference type="PROSITE" id="PS50008">
    <property type="entry name" value="PIPLC_Y_DOMAIN"/>
    <property type="match status" value="1"/>
</dbReference>
<proteinExistence type="predicted"/>
<dbReference type="EMBL" id="JAUHHV010000001">
    <property type="protein sequence ID" value="KAK1436812.1"/>
    <property type="molecule type" value="Genomic_DNA"/>
</dbReference>
<gene>
    <name evidence="11" type="ORF">QVD17_02596</name>
</gene>
<evidence type="ECO:0000256" key="2">
    <source>
        <dbReference type="ARBA" id="ARBA00022527"/>
    </source>
</evidence>
<feature type="domain" description="Protein kinase" evidence="10">
    <location>
        <begin position="39"/>
        <end position="318"/>
    </location>
</feature>
<dbReference type="GO" id="GO:0004435">
    <property type="term" value="F:phosphatidylinositol-4,5-bisphosphate phospholipase C activity"/>
    <property type="evidence" value="ECO:0007669"/>
    <property type="project" value="UniProtKB-EC"/>
</dbReference>
<protein>
    <recommendedName>
        <fullName evidence="8">Phosphoinositide phospholipase C</fullName>
        <ecNumber evidence="8">3.1.4.11</ecNumber>
    </recommendedName>
</protein>
<keyword evidence="5" id="KW-0418">Kinase</keyword>
<keyword evidence="8" id="KW-0443">Lipid metabolism</keyword>
<reference evidence="11" key="1">
    <citation type="journal article" date="2023" name="bioRxiv">
        <title>Improved chromosome-level genome assembly for marigold (Tagetes erecta).</title>
        <authorList>
            <person name="Jiang F."/>
            <person name="Yuan L."/>
            <person name="Wang S."/>
            <person name="Wang H."/>
            <person name="Xu D."/>
            <person name="Wang A."/>
            <person name="Fan W."/>
        </authorList>
    </citation>
    <scope>NUCLEOTIDE SEQUENCE</scope>
    <source>
        <strain evidence="11">WSJ</strain>
        <tissue evidence="11">Leaf</tissue>
    </source>
</reference>
<dbReference type="GO" id="GO:0048015">
    <property type="term" value="P:phosphatidylinositol-mediated signaling"/>
    <property type="evidence" value="ECO:0007669"/>
    <property type="project" value="TreeGrafter"/>
</dbReference>
<dbReference type="GO" id="GO:0005524">
    <property type="term" value="F:ATP binding"/>
    <property type="evidence" value="ECO:0007669"/>
    <property type="project" value="UniProtKB-UniRule"/>
</dbReference>
<dbReference type="GO" id="GO:0051209">
    <property type="term" value="P:release of sequestered calcium ion into cytosol"/>
    <property type="evidence" value="ECO:0007669"/>
    <property type="project" value="TreeGrafter"/>
</dbReference>
<organism evidence="11 12">
    <name type="scientific">Tagetes erecta</name>
    <name type="common">African marigold</name>
    <dbReference type="NCBI Taxonomy" id="13708"/>
    <lineage>
        <taxon>Eukaryota</taxon>
        <taxon>Viridiplantae</taxon>
        <taxon>Streptophyta</taxon>
        <taxon>Embryophyta</taxon>
        <taxon>Tracheophyta</taxon>
        <taxon>Spermatophyta</taxon>
        <taxon>Magnoliopsida</taxon>
        <taxon>eudicotyledons</taxon>
        <taxon>Gunneridae</taxon>
        <taxon>Pentapetalae</taxon>
        <taxon>asterids</taxon>
        <taxon>campanulids</taxon>
        <taxon>Asterales</taxon>
        <taxon>Asteraceae</taxon>
        <taxon>Asteroideae</taxon>
        <taxon>Heliantheae alliance</taxon>
        <taxon>Tageteae</taxon>
        <taxon>Tagetes</taxon>
    </lineage>
</organism>
<dbReference type="Pfam" id="PF00388">
    <property type="entry name" value="PI-PLC-X"/>
    <property type="match status" value="1"/>
</dbReference>
<dbReference type="FunFam" id="1.10.510.10:FF:000084">
    <property type="entry name" value="Wall-associated receptor kinase 2"/>
    <property type="match status" value="1"/>
</dbReference>
<accession>A0AAD8LE84</accession>
<dbReference type="CDD" id="cd14066">
    <property type="entry name" value="STKc_IRAK"/>
    <property type="match status" value="1"/>
</dbReference>
<dbReference type="EC" id="3.1.4.11" evidence="8"/>
<dbReference type="GO" id="GO:0005886">
    <property type="term" value="C:plasma membrane"/>
    <property type="evidence" value="ECO:0007669"/>
    <property type="project" value="UniProtKB-SubCell"/>
</dbReference>
<dbReference type="SMART" id="SM00148">
    <property type="entry name" value="PLCXc"/>
    <property type="match status" value="1"/>
</dbReference>
<dbReference type="AlphaFoldDB" id="A0AAD8LE84"/>
<dbReference type="InterPro" id="IPR001245">
    <property type="entry name" value="Ser-Thr/Tyr_kinase_cat_dom"/>
</dbReference>
<evidence type="ECO:0000313" key="11">
    <source>
        <dbReference type="EMBL" id="KAK1436812.1"/>
    </source>
</evidence>
<evidence type="ECO:0000313" key="12">
    <source>
        <dbReference type="Proteomes" id="UP001229421"/>
    </source>
</evidence>
<dbReference type="InterPro" id="IPR001192">
    <property type="entry name" value="PI-PLC_fam"/>
</dbReference>
<keyword evidence="12" id="KW-1185">Reference proteome</keyword>
<dbReference type="PROSITE" id="PS00108">
    <property type="entry name" value="PROTEIN_KINASE_ST"/>
    <property type="match status" value="1"/>
</dbReference>
<dbReference type="SUPFAM" id="SSF51695">
    <property type="entry name" value="PLC-like phosphodiesterases"/>
    <property type="match status" value="1"/>
</dbReference>
<dbReference type="InterPro" id="IPR017441">
    <property type="entry name" value="Protein_kinase_ATP_BS"/>
</dbReference>
<evidence type="ECO:0000259" key="10">
    <source>
        <dbReference type="PROSITE" id="PS50011"/>
    </source>
</evidence>
<evidence type="ECO:0000256" key="4">
    <source>
        <dbReference type="ARBA" id="ARBA00022741"/>
    </source>
</evidence>
<evidence type="ECO:0000256" key="8">
    <source>
        <dbReference type="RuleBase" id="RU361133"/>
    </source>
</evidence>
<sequence>MFPASAECDPSTSSSFSIQWSQPFRHIEFPEILSATYDFDESLVIGKGGFGKVYRGNILIGDTLVVAAIKRLDPESSQGPDEFWAEVETLSMVRHHNIVPLIGYCIHEQEKILVYEYMSNGTLDDNLHKGGAPLSWLQRLKICVGAAHGLRYLHNDVGVDSGIIHRDFKSSNILLHETWTAKITDFGLSKTCPTNQPSTHVSTIVKGTYGYFDPSYYQTGKLTRKSDVYAFGVVLLEVLCRRRAVEKLPDEEWRSLATWAQDSIKEGNLKQIIDSDIRGEISPKCLKEFVRITERCLQENPEKRPTIAGVVVTLESVLALQEKFNKSLQPTGSRTIFGRMVDMFPFPSNGENYDHFRRFLEDDQGLAVSLSDADLMLDQILHKRHPHHFLFSTELNPPIRSQVHQDMSAPLSHYFIYTSHNSYLTGNQLSSNCSQVPIIKALRLGVRVIELDLWPNSSKSNVHVLHGRTLTTPVKLMDCLKAIKEYAFVASPYPVTITLEDHLTPDLQAKVAQMVTETFGSMLCSPESVNLEELTPENLKYRILISTKSPKEYLETDDVSRRMSSQKSQVSDVDDDAWSEDESYNVCCTKILVEIANLLKAKKSPSSPVDKQLIAIHAGKPKNGLQDVLKVEKDTLRRLSLAEQALQKATENIGQDVVRFTQKNILRIYPKGTHITSSNYNLLTGWQYGAQMVAFNMQGYGRSLWAMHGMFRANGGCGYVKKPDFLMRRGPKNEVFNPKEKLEPKTSLKVKLYMGDGWHLDFKKNHFDNSPPGFFTRL</sequence>
<dbReference type="FunFam" id="3.30.200.20:FF:000039">
    <property type="entry name" value="receptor-like protein kinase FERONIA"/>
    <property type="match status" value="1"/>
</dbReference>
<comment type="subcellular location">
    <subcellularLocation>
        <location evidence="1">Cell membrane</location>
        <topology evidence="1">Peripheral membrane protein</topology>
    </subcellularLocation>
</comment>
<dbReference type="PROSITE" id="PS50007">
    <property type="entry name" value="PIPLC_X_DOMAIN"/>
    <property type="match status" value="1"/>
</dbReference>
<keyword evidence="3" id="KW-0808">Transferase</keyword>
<evidence type="ECO:0000256" key="3">
    <source>
        <dbReference type="ARBA" id="ARBA00022679"/>
    </source>
</evidence>
<dbReference type="SUPFAM" id="SSF56112">
    <property type="entry name" value="Protein kinase-like (PK-like)"/>
    <property type="match status" value="1"/>
</dbReference>
<evidence type="ECO:0000256" key="6">
    <source>
        <dbReference type="ARBA" id="ARBA00022840"/>
    </source>
</evidence>
<dbReference type="InterPro" id="IPR008271">
    <property type="entry name" value="Ser/Thr_kinase_AS"/>
</dbReference>
<comment type="caution">
    <text evidence="11">The sequence shown here is derived from an EMBL/GenBank/DDBJ whole genome shotgun (WGS) entry which is preliminary data.</text>
</comment>
<evidence type="ECO:0000259" key="9">
    <source>
        <dbReference type="PROSITE" id="PS50008"/>
    </source>
</evidence>
<dbReference type="GO" id="GO:0004674">
    <property type="term" value="F:protein serine/threonine kinase activity"/>
    <property type="evidence" value="ECO:0007669"/>
    <property type="project" value="UniProtKB-KW"/>
</dbReference>
<dbReference type="InterPro" id="IPR017946">
    <property type="entry name" value="PLC-like_Pdiesterase_TIM-brl"/>
</dbReference>
<dbReference type="Gene3D" id="3.30.200.20">
    <property type="entry name" value="Phosphorylase Kinase, domain 1"/>
    <property type="match status" value="1"/>
</dbReference>
<evidence type="ECO:0000256" key="5">
    <source>
        <dbReference type="ARBA" id="ARBA00022777"/>
    </source>
</evidence>